<keyword evidence="8" id="KW-1133">Transmembrane helix</keyword>
<dbReference type="Gene3D" id="3.30.565.10">
    <property type="entry name" value="Histidine kinase-like ATPase, C-terminal domain"/>
    <property type="match status" value="1"/>
</dbReference>
<keyword evidence="4" id="KW-0808">Transferase</keyword>
<sequence length="589" mass="64595">MLPKSRGTIPSEVQADALERPHIPWLDLGKTGRRNFPARMVVRPQRIRTYLVLFALALSLPLLCVSVFGLHRMASIEEAQTDNRIVAFVQNLAVDVDKELDRAIVTLETLANSSELSSGNLRGFHNQALITSRPRKAAIVLLDKSYRQLVDTLSDYGTPLPPTAEPATAKRVIETGRPQVSGVFKGSINGLYIFNVEIPVFDADRQVKYVLMMSFRASYISDILNEIHYPPGWISGVTDQNGIILARSDRPEEYVGKPLPTELFERTKAGEGVYQATNIAGIPILRSTARSKHAGWYVSLGAPLTYVQAPRWRSYAIGAAVLVTAVVLGWALAYFFGLLMARPLDEATRIAKSVSQNEIIEPTTTSLIEANILIATLAEASAELRSRTDYATYLMRELAHRAKNQLAVVKGMAVQTARRSADVSQFIVQFDRRIHGLAQSQDVLLRQDWRGASLFDLARAHLDLFGVTDRVRMEGPNLLLNAAAAQNLGFALHELATNAAKHGALSVPTGEILIRSNWSGEGTASLSWIETGGPPVHDPPQNGFGYRVITELVPAALNGSAKLEFAEAGIRWQQDIPSSNILAGDVEHV</sequence>
<evidence type="ECO:0000256" key="6">
    <source>
        <dbReference type="ARBA" id="ARBA00022777"/>
    </source>
</evidence>
<evidence type="ECO:0000256" key="3">
    <source>
        <dbReference type="ARBA" id="ARBA00022553"/>
    </source>
</evidence>
<dbReference type="Gene3D" id="3.30.450.20">
    <property type="entry name" value="PAS domain"/>
    <property type="match status" value="1"/>
</dbReference>
<evidence type="ECO:0000259" key="9">
    <source>
        <dbReference type="SMART" id="SM00911"/>
    </source>
</evidence>
<dbReference type="EC" id="2.7.13.3" evidence="2"/>
<name>A0ABS5FY88_9BRAD</name>
<dbReference type="CDD" id="cd18774">
    <property type="entry name" value="PDC2_HK_sensor"/>
    <property type="match status" value="1"/>
</dbReference>
<keyword evidence="6 10" id="KW-0418">Kinase</keyword>
<feature type="transmembrane region" description="Helical" evidence="8">
    <location>
        <begin position="315"/>
        <end position="339"/>
    </location>
</feature>
<evidence type="ECO:0000313" key="10">
    <source>
        <dbReference type="EMBL" id="MBR0801794.1"/>
    </source>
</evidence>
<dbReference type="Pfam" id="PF07536">
    <property type="entry name" value="HWE_HK"/>
    <property type="match status" value="1"/>
</dbReference>
<dbReference type="InterPro" id="IPR011102">
    <property type="entry name" value="Sig_transdc_His_kinase_HWE"/>
</dbReference>
<dbReference type="RefSeq" id="WP_212399589.1">
    <property type="nucleotide sequence ID" value="NZ_JAFCJH010000109.1"/>
</dbReference>
<evidence type="ECO:0000256" key="2">
    <source>
        <dbReference type="ARBA" id="ARBA00012438"/>
    </source>
</evidence>
<proteinExistence type="predicted"/>
<gene>
    <name evidence="10" type="ORF">JQ615_41390</name>
</gene>
<feature type="transmembrane region" description="Helical" evidence="8">
    <location>
        <begin position="49"/>
        <end position="70"/>
    </location>
</feature>
<feature type="domain" description="Signal transduction histidine kinase HWE region" evidence="9">
    <location>
        <begin position="397"/>
        <end position="477"/>
    </location>
</feature>
<keyword evidence="3" id="KW-0597">Phosphoprotein</keyword>
<dbReference type="InterPro" id="IPR036890">
    <property type="entry name" value="HATPase_C_sf"/>
</dbReference>
<dbReference type="Proteomes" id="UP001315278">
    <property type="component" value="Unassembled WGS sequence"/>
</dbReference>
<accession>A0ABS5FY88</accession>
<evidence type="ECO:0000256" key="8">
    <source>
        <dbReference type="SAM" id="Phobius"/>
    </source>
</evidence>
<evidence type="ECO:0000256" key="1">
    <source>
        <dbReference type="ARBA" id="ARBA00000085"/>
    </source>
</evidence>
<reference evidence="11" key="1">
    <citation type="journal article" date="2021" name="ISME J.">
        <title>Evolutionary origin and ecological implication of a unique nif island in free-living Bradyrhizobium lineages.</title>
        <authorList>
            <person name="Tao J."/>
        </authorList>
    </citation>
    <scope>NUCLEOTIDE SEQUENCE [LARGE SCALE GENOMIC DNA]</scope>
    <source>
        <strain evidence="11">SZCCT0434</strain>
    </source>
</reference>
<dbReference type="EMBL" id="JAFCJH010000109">
    <property type="protein sequence ID" value="MBR0801794.1"/>
    <property type="molecule type" value="Genomic_DNA"/>
</dbReference>
<keyword evidence="7" id="KW-0067">ATP-binding</keyword>
<evidence type="ECO:0000256" key="4">
    <source>
        <dbReference type="ARBA" id="ARBA00022679"/>
    </source>
</evidence>
<organism evidence="10 11">
    <name type="scientific">Bradyrhizobium jicamae</name>
    <dbReference type="NCBI Taxonomy" id="280332"/>
    <lineage>
        <taxon>Bacteria</taxon>
        <taxon>Pseudomonadati</taxon>
        <taxon>Pseudomonadota</taxon>
        <taxon>Alphaproteobacteria</taxon>
        <taxon>Hyphomicrobiales</taxon>
        <taxon>Nitrobacteraceae</taxon>
        <taxon>Bradyrhizobium</taxon>
    </lineage>
</organism>
<evidence type="ECO:0000256" key="5">
    <source>
        <dbReference type="ARBA" id="ARBA00022741"/>
    </source>
</evidence>
<dbReference type="SMART" id="SM00911">
    <property type="entry name" value="HWE_HK"/>
    <property type="match status" value="1"/>
</dbReference>
<comment type="catalytic activity">
    <reaction evidence="1">
        <text>ATP + protein L-histidine = ADP + protein N-phospho-L-histidine.</text>
        <dbReference type="EC" id="2.7.13.3"/>
    </reaction>
</comment>
<keyword evidence="11" id="KW-1185">Reference proteome</keyword>
<dbReference type="GO" id="GO:0016301">
    <property type="term" value="F:kinase activity"/>
    <property type="evidence" value="ECO:0007669"/>
    <property type="project" value="UniProtKB-KW"/>
</dbReference>
<dbReference type="PANTHER" id="PTHR41523">
    <property type="entry name" value="TWO-COMPONENT SYSTEM SENSOR PROTEIN"/>
    <property type="match status" value="1"/>
</dbReference>
<keyword evidence="5" id="KW-0547">Nucleotide-binding</keyword>
<dbReference type="PANTHER" id="PTHR41523:SF7">
    <property type="entry name" value="HISTIDINE KINASE"/>
    <property type="match status" value="1"/>
</dbReference>
<evidence type="ECO:0000256" key="7">
    <source>
        <dbReference type="ARBA" id="ARBA00022840"/>
    </source>
</evidence>
<keyword evidence="8" id="KW-0812">Transmembrane</keyword>
<protein>
    <recommendedName>
        <fullName evidence="2">histidine kinase</fullName>
        <ecNumber evidence="2">2.7.13.3</ecNumber>
    </recommendedName>
</protein>
<comment type="caution">
    <text evidence="10">The sequence shown here is derived from an EMBL/GenBank/DDBJ whole genome shotgun (WGS) entry which is preliminary data.</text>
</comment>
<keyword evidence="8" id="KW-0472">Membrane</keyword>
<evidence type="ECO:0000313" key="11">
    <source>
        <dbReference type="Proteomes" id="UP001315278"/>
    </source>
</evidence>